<dbReference type="GO" id="GO:0090307">
    <property type="term" value="P:mitotic spindle assembly"/>
    <property type="evidence" value="ECO:0007669"/>
    <property type="project" value="TreeGrafter"/>
</dbReference>
<comment type="caution">
    <text evidence="3">The sequence shown here is derived from an EMBL/GenBank/DDBJ whole genome shotgun (WGS) entry which is preliminary data.</text>
</comment>
<dbReference type="GO" id="GO:0031593">
    <property type="term" value="F:polyubiquitin modification-dependent protein binding"/>
    <property type="evidence" value="ECO:0007669"/>
    <property type="project" value="TreeGrafter"/>
</dbReference>
<dbReference type="Pfam" id="PF21125">
    <property type="entry name" value="MPN_2A_DUB_like"/>
    <property type="match status" value="1"/>
</dbReference>
<dbReference type="GO" id="GO:0005634">
    <property type="term" value="C:nucleus"/>
    <property type="evidence" value="ECO:0007669"/>
    <property type="project" value="TreeGrafter"/>
</dbReference>
<dbReference type="EMBL" id="JARGDH010000004">
    <property type="protein sequence ID" value="KAL0270256.1"/>
    <property type="molecule type" value="Genomic_DNA"/>
</dbReference>
<organism evidence="3">
    <name type="scientific">Menopon gallinae</name>
    <name type="common">poultry shaft louse</name>
    <dbReference type="NCBI Taxonomy" id="328185"/>
    <lineage>
        <taxon>Eukaryota</taxon>
        <taxon>Metazoa</taxon>
        <taxon>Ecdysozoa</taxon>
        <taxon>Arthropoda</taxon>
        <taxon>Hexapoda</taxon>
        <taxon>Insecta</taxon>
        <taxon>Pterygota</taxon>
        <taxon>Neoptera</taxon>
        <taxon>Paraneoptera</taxon>
        <taxon>Psocodea</taxon>
        <taxon>Troctomorpha</taxon>
        <taxon>Phthiraptera</taxon>
        <taxon>Amblycera</taxon>
        <taxon>Menoponidae</taxon>
        <taxon>Menopon</taxon>
    </lineage>
</organism>
<dbReference type="GO" id="GO:0008608">
    <property type="term" value="P:attachment of spindle microtubules to kinetochore"/>
    <property type="evidence" value="ECO:0007669"/>
    <property type="project" value="TreeGrafter"/>
</dbReference>
<sequence length="329" mass="37999">MENELYVSCHAPSLSLLLYETVRSVHDQKGLLIGEICKEVITEKTDDNEMKRKHRTTIYLEHCIPIKDKDFFGNVGNVNVEKLEKYVKQYYDKIVGWYSFRRNIRVNCRTLREVMTHKSLIQSLHHVKPEHFVAAFMSASVGAGLSTHTYNHIFMRFHPERDAFEPLKLKIYTMSDKIVGVNGYPVNNTFPASGKFQSIITPIQEGDCPVKSILTINKAVGEHLKVVDKKLQEAERKRSDLEKQIKNLRKRLLLDKLQDVKVRELEQEPIGPELMYIQYNPKTIYNPGRTESPIKVMPFETPRVPEEPEDVQIRNSQPEVNSSTSHPPG</sequence>
<protein>
    <recommendedName>
        <fullName evidence="4">BRCA1-A complex subunit Abraxas 1</fullName>
    </recommendedName>
</protein>
<proteinExistence type="predicted"/>
<dbReference type="GO" id="GO:0070536">
    <property type="term" value="P:protein K63-linked deubiquitination"/>
    <property type="evidence" value="ECO:0007669"/>
    <property type="project" value="TreeGrafter"/>
</dbReference>
<dbReference type="PRINTS" id="PR02051">
    <property type="entry name" value="PROTEINF175"/>
</dbReference>
<keyword evidence="1" id="KW-0175">Coiled coil</keyword>
<evidence type="ECO:0008006" key="4">
    <source>
        <dbReference type="Google" id="ProtNLM"/>
    </source>
</evidence>
<evidence type="ECO:0000256" key="2">
    <source>
        <dbReference type="SAM" id="MobiDB-lite"/>
    </source>
</evidence>
<dbReference type="PANTHER" id="PTHR31728">
    <property type="entry name" value="ABRAXAS FAMILY MEMBER"/>
    <property type="match status" value="1"/>
</dbReference>
<dbReference type="AlphaFoldDB" id="A0AAW2HKA6"/>
<accession>A0AAW2HKA6</accession>
<dbReference type="PANTHER" id="PTHR31728:SF5">
    <property type="entry name" value="OS07G0540200 PROTEIN"/>
    <property type="match status" value="1"/>
</dbReference>
<dbReference type="GO" id="GO:0008017">
    <property type="term" value="F:microtubule binding"/>
    <property type="evidence" value="ECO:0007669"/>
    <property type="project" value="TreeGrafter"/>
</dbReference>
<feature type="coiled-coil region" evidence="1">
    <location>
        <begin position="224"/>
        <end position="258"/>
    </location>
</feature>
<evidence type="ECO:0000313" key="3">
    <source>
        <dbReference type="EMBL" id="KAL0270256.1"/>
    </source>
</evidence>
<dbReference type="InterPro" id="IPR023238">
    <property type="entry name" value="FAM175"/>
</dbReference>
<feature type="compositionally biased region" description="Polar residues" evidence="2">
    <location>
        <begin position="313"/>
        <end position="329"/>
    </location>
</feature>
<evidence type="ECO:0000256" key="1">
    <source>
        <dbReference type="SAM" id="Coils"/>
    </source>
</evidence>
<feature type="region of interest" description="Disordered" evidence="2">
    <location>
        <begin position="300"/>
        <end position="329"/>
    </location>
</feature>
<name>A0AAW2HKA6_9NEOP</name>
<reference evidence="3" key="1">
    <citation type="journal article" date="2024" name="Gigascience">
        <title>Chromosome-level genome of the poultry shaft louse Menopon gallinae provides insight into the host-switching and adaptive evolution of parasitic lice.</title>
        <authorList>
            <person name="Xu Y."/>
            <person name="Ma L."/>
            <person name="Liu S."/>
            <person name="Liang Y."/>
            <person name="Liu Q."/>
            <person name="He Z."/>
            <person name="Tian L."/>
            <person name="Duan Y."/>
            <person name="Cai W."/>
            <person name="Li H."/>
            <person name="Song F."/>
        </authorList>
    </citation>
    <scope>NUCLEOTIDE SEQUENCE</scope>
    <source>
        <strain evidence="3">Cailab_2023a</strain>
    </source>
</reference>
<gene>
    <name evidence="3" type="ORF">PYX00_007726</name>
</gene>